<keyword evidence="9" id="KW-0418">Kinase</keyword>
<evidence type="ECO:0000259" key="16">
    <source>
        <dbReference type="PROSITE" id="PS50011"/>
    </source>
</evidence>
<feature type="compositionally biased region" description="Basic and acidic residues" evidence="15">
    <location>
        <begin position="351"/>
        <end position="377"/>
    </location>
</feature>
<feature type="compositionally biased region" description="Low complexity" evidence="15">
    <location>
        <begin position="379"/>
        <end position="420"/>
    </location>
</feature>
<evidence type="ECO:0000256" key="3">
    <source>
        <dbReference type="ARBA" id="ARBA00011245"/>
    </source>
</evidence>
<gene>
    <name evidence="17" type="ORF">RIF29_37880</name>
</gene>
<evidence type="ECO:0000256" key="5">
    <source>
        <dbReference type="ARBA" id="ARBA00022490"/>
    </source>
</evidence>
<dbReference type="InterPro" id="IPR000719">
    <property type="entry name" value="Prot_kinase_dom"/>
</dbReference>
<evidence type="ECO:0000256" key="12">
    <source>
        <dbReference type="ARBA" id="ARBA00048679"/>
    </source>
</evidence>
<dbReference type="Proteomes" id="UP001372338">
    <property type="component" value="Unassembled WGS sequence"/>
</dbReference>
<evidence type="ECO:0000256" key="14">
    <source>
        <dbReference type="RuleBase" id="RU000304"/>
    </source>
</evidence>
<dbReference type="InterPro" id="IPR050235">
    <property type="entry name" value="CK1_Ser-Thr_kinase"/>
</dbReference>
<comment type="catalytic activity">
    <reaction evidence="11">
        <text>L-threonyl-[protein] + ATP = O-phospho-L-threonyl-[protein] + ADP + H(+)</text>
        <dbReference type="Rhea" id="RHEA:46608"/>
        <dbReference type="Rhea" id="RHEA-COMP:11060"/>
        <dbReference type="Rhea" id="RHEA-COMP:11605"/>
        <dbReference type="ChEBI" id="CHEBI:15378"/>
        <dbReference type="ChEBI" id="CHEBI:30013"/>
        <dbReference type="ChEBI" id="CHEBI:30616"/>
        <dbReference type="ChEBI" id="CHEBI:61977"/>
        <dbReference type="ChEBI" id="CHEBI:456216"/>
        <dbReference type="EC" id="2.7.11.1"/>
    </reaction>
</comment>
<evidence type="ECO:0000256" key="2">
    <source>
        <dbReference type="ARBA" id="ARBA00005926"/>
    </source>
</evidence>
<dbReference type="GO" id="GO:0005737">
    <property type="term" value="C:cytoplasm"/>
    <property type="evidence" value="ECO:0007669"/>
    <property type="project" value="UniProtKB-SubCell"/>
</dbReference>
<feature type="binding site" evidence="13">
    <location>
        <position position="38"/>
    </location>
    <ligand>
        <name>ATP</name>
        <dbReference type="ChEBI" id="CHEBI:30616"/>
    </ligand>
</feature>
<dbReference type="EMBL" id="JAYWIO010000008">
    <property type="protein sequence ID" value="KAK7243095.1"/>
    <property type="molecule type" value="Genomic_DNA"/>
</dbReference>
<sequence>MDHVVGGKFKLGRKIGSGSFGELYLGVNVQSGEEVAVKLETVKTKHPQLHYESKLYSYLQGGTGIPHLKWFGVEGDYNVMAIDLLGPSLEDLFNYCSRRMSLKTVLMLADQMINRVEYMHSRGFLHRDIKPDNFLMGLGRKANQVYIIDYGLAKKYRDLQTHKHIPYRENKNLTGTARYASVNTHLGVEQSRRDDLESLGYVLMYFLRGSLPWQGLKGGTKKQKYEKISEKKMLTPIEVLCKSHPSEFTSYFHYCRSLRFEDKPDYSYLKRLFRDLFIREGYQFDYVFDWTILKYPQIGSSSRARANGKPVNPGPSGERLERPSVGKEIRNRISGAVESFSRKNRSGRGSNTDHSRQRSSDDVPSSKDVHPDSERARSSSRNGSASKRPVMSSSRPSSSGGPSENRSSWLVSSSGPVSNSHRIQPSFESKSSFTRAAGTRGGRNDALRSFELLSIASGKKK</sequence>
<evidence type="ECO:0000313" key="17">
    <source>
        <dbReference type="EMBL" id="KAK7243095.1"/>
    </source>
</evidence>
<dbReference type="PROSITE" id="PS50011">
    <property type="entry name" value="PROTEIN_KINASE_DOM"/>
    <property type="match status" value="1"/>
</dbReference>
<keyword evidence="5" id="KW-0963">Cytoplasm</keyword>
<evidence type="ECO:0000313" key="18">
    <source>
        <dbReference type="Proteomes" id="UP001372338"/>
    </source>
</evidence>
<keyword evidence="10 13" id="KW-0067">ATP-binding</keyword>
<dbReference type="SUPFAM" id="SSF56112">
    <property type="entry name" value="Protein kinase-like (PK-like)"/>
    <property type="match status" value="1"/>
</dbReference>
<comment type="subcellular location">
    <subcellularLocation>
        <location evidence="1">Cytoplasm</location>
    </subcellularLocation>
</comment>
<name>A0AAN9DYY7_CROPI</name>
<evidence type="ECO:0000256" key="10">
    <source>
        <dbReference type="ARBA" id="ARBA00022840"/>
    </source>
</evidence>
<protein>
    <recommendedName>
        <fullName evidence="4">non-specific serine/threonine protein kinase</fullName>
        <ecNumber evidence="4">2.7.11.1</ecNumber>
    </recommendedName>
</protein>
<dbReference type="FunFam" id="1.10.510.10:FF:000164">
    <property type="entry name" value="Casein kinase 1-like protein"/>
    <property type="match status" value="1"/>
</dbReference>
<evidence type="ECO:0000256" key="4">
    <source>
        <dbReference type="ARBA" id="ARBA00012513"/>
    </source>
</evidence>
<comment type="similarity">
    <text evidence="2">Belongs to the protein kinase superfamily. CK1 Ser/Thr protein kinase family. Casein kinase I subfamily.</text>
</comment>
<dbReference type="EC" id="2.7.11.1" evidence="4"/>
<comment type="catalytic activity">
    <reaction evidence="12">
        <text>L-seryl-[protein] + ATP = O-phospho-L-seryl-[protein] + ADP + H(+)</text>
        <dbReference type="Rhea" id="RHEA:17989"/>
        <dbReference type="Rhea" id="RHEA-COMP:9863"/>
        <dbReference type="Rhea" id="RHEA-COMP:11604"/>
        <dbReference type="ChEBI" id="CHEBI:15378"/>
        <dbReference type="ChEBI" id="CHEBI:29999"/>
        <dbReference type="ChEBI" id="CHEBI:30616"/>
        <dbReference type="ChEBI" id="CHEBI:83421"/>
        <dbReference type="ChEBI" id="CHEBI:456216"/>
        <dbReference type="EC" id="2.7.11.1"/>
    </reaction>
</comment>
<dbReference type="GO" id="GO:0004674">
    <property type="term" value="F:protein serine/threonine kinase activity"/>
    <property type="evidence" value="ECO:0007669"/>
    <property type="project" value="UniProtKB-KW"/>
</dbReference>
<evidence type="ECO:0000256" key="15">
    <source>
        <dbReference type="SAM" id="MobiDB-lite"/>
    </source>
</evidence>
<comment type="caution">
    <text evidence="17">The sequence shown here is derived from an EMBL/GenBank/DDBJ whole genome shotgun (WGS) entry which is preliminary data.</text>
</comment>
<evidence type="ECO:0000256" key="13">
    <source>
        <dbReference type="PROSITE-ProRule" id="PRU10141"/>
    </source>
</evidence>
<dbReference type="InterPro" id="IPR008271">
    <property type="entry name" value="Ser/Thr_kinase_AS"/>
</dbReference>
<evidence type="ECO:0000256" key="8">
    <source>
        <dbReference type="ARBA" id="ARBA00022741"/>
    </source>
</evidence>
<feature type="region of interest" description="Disordered" evidence="15">
    <location>
        <begin position="301"/>
        <end position="448"/>
    </location>
</feature>
<proteinExistence type="inferred from homology"/>
<dbReference type="FunFam" id="3.30.200.20:FF:000538">
    <property type="entry name" value="Putative Casein kinase I"/>
    <property type="match status" value="1"/>
</dbReference>
<reference evidence="17 18" key="1">
    <citation type="submission" date="2024-01" db="EMBL/GenBank/DDBJ databases">
        <title>The genomes of 5 underutilized Papilionoideae crops provide insights into root nodulation and disease resistanc.</title>
        <authorList>
            <person name="Yuan L."/>
        </authorList>
    </citation>
    <scope>NUCLEOTIDE SEQUENCE [LARGE SCALE GENOMIC DNA]</scope>
    <source>
        <strain evidence="17">ZHUSHIDOU_FW_LH</strain>
        <tissue evidence="17">Leaf</tissue>
    </source>
</reference>
<dbReference type="Pfam" id="PF00069">
    <property type="entry name" value="Pkinase"/>
    <property type="match status" value="1"/>
</dbReference>
<accession>A0AAN9DYY7</accession>
<dbReference type="GO" id="GO:0005524">
    <property type="term" value="F:ATP binding"/>
    <property type="evidence" value="ECO:0007669"/>
    <property type="project" value="UniProtKB-UniRule"/>
</dbReference>
<dbReference type="PROSITE" id="PS00107">
    <property type="entry name" value="PROTEIN_KINASE_ATP"/>
    <property type="match status" value="1"/>
</dbReference>
<dbReference type="PANTHER" id="PTHR11909">
    <property type="entry name" value="CASEIN KINASE-RELATED"/>
    <property type="match status" value="1"/>
</dbReference>
<keyword evidence="8 13" id="KW-0547">Nucleotide-binding</keyword>
<keyword evidence="6 14" id="KW-0723">Serine/threonine-protein kinase</keyword>
<dbReference type="CDD" id="cd14125">
    <property type="entry name" value="STKc_CK1_delta_epsilon"/>
    <property type="match status" value="1"/>
</dbReference>
<keyword evidence="18" id="KW-1185">Reference proteome</keyword>
<feature type="compositionally biased region" description="Basic and acidic residues" evidence="15">
    <location>
        <begin position="318"/>
        <end position="331"/>
    </location>
</feature>
<feature type="domain" description="Protein kinase" evidence="16">
    <location>
        <begin position="9"/>
        <end position="278"/>
    </location>
</feature>
<dbReference type="InterPro" id="IPR011009">
    <property type="entry name" value="Kinase-like_dom_sf"/>
</dbReference>
<evidence type="ECO:0000256" key="1">
    <source>
        <dbReference type="ARBA" id="ARBA00004496"/>
    </source>
</evidence>
<dbReference type="AlphaFoldDB" id="A0AAN9DYY7"/>
<evidence type="ECO:0000256" key="6">
    <source>
        <dbReference type="ARBA" id="ARBA00022527"/>
    </source>
</evidence>
<evidence type="ECO:0000256" key="11">
    <source>
        <dbReference type="ARBA" id="ARBA00047899"/>
    </source>
</evidence>
<keyword evidence="7" id="KW-0808">Transferase</keyword>
<dbReference type="SMART" id="SM00220">
    <property type="entry name" value="S_TKc"/>
    <property type="match status" value="1"/>
</dbReference>
<dbReference type="Gene3D" id="1.10.510.10">
    <property type="entry name" value="Transferase(Phosphotransferase) domain 1"/>
    <property type="match status" value="1"/>
</dbReference>
<dbReference type="PROSITE" id="PS00108">
    <property type="entry name" value="PROTEIN_KINASE_ST"/>
    <property type="match status" value="1"/>
</dbReference>
<organism evidence="17 18">
    <name type="scientific">Crotalaria pallida</name>
    <name type="common">Smooth rattlebox</name>
    <name type="synonym">Crotalaria striata</name>
    <dbReference type="NCBI Taxonomy" id="3830"/>
    <lineage>
        <taxon>Eukaryota</taxon>
        <taxon>Viridiplantae</taxon>
        <taxon>Streptophyta</taxon>
        <taxon>Embryophyta</taxon>
        <taxon>Tracheophyta</taxon>
        <taxon>Spermatophyta</taxon>
        <taxon>Magnoliopsida</taxon>
        <taxon>eudicotyledons</taxon>
        <taxon>Gunneridae</taxon>
        <taxon>Pentapetalae</taxon>
        <taxon>rosids</taxon>
        <taxon>fabids</taxon>
        <taxon>Fabales</taxon>
        <taxon>Fabaceae</taxon>
        <taxon>Papilionoideae</taxon>
        <taxon>50 kb inversion clade</taxon>
        <taxon>genistoids sensu lato</taxon>
        <taxon>core genistoids</taxon>
        <taxon>Crotalarieae</taxon>
        <taxon>Crotalaria</taxon>
    </lineage>
</organism>
<feature type="compositionally biased region" description="Polar residues" evidence="15">
    <location>
        <begin position="421"/>
        <end position="434"/>
    </location>
</feature>
<evidence type="ECO:0000256" key="9">
    <source>
        <dbReference type="ARBA" id="ARBA00022777"/>
    </source>
</evidence>
<evidence type="ECO:0000256" key="7">
    <source>
        <dbReference type="ARBA" id="ARBA00022679"/>
    </source>
</evidence>
<dbReference type="InterPro" id="IPR017441">
    <property type="entry name" value="Protein_kinase_ATP_BS"/>
</dbReference>
<comment type="subunit">
    <text evidence="3">Monomer.</text>
</comment>